<dbReference type="InterPro" id="IPR019151">
    <property type="entry name" value="Proteasome_assmbl_chaperone_2"/>
</dbReference>
<dbReference type="AlphaFoldDB" id="X0U6F8"/>
<organism evidence="1">
    <name type="scientific">marine sediment metagenome</name>
    <dbReference type="NCBI Taxonomy" id="412755"/>
    <lineage>
        <taxon>unclassified sequences</taxon>
        <taxon>metagenomes</taxon>
        <taxon>ecological metagenomes</taxon>
    </lineage>
</organism>
<dbReference type="Gene3D" id="3.40.50.10900">
    <property type="entry name" value="PAC-like subunit"/>
    <property type="match status" value="1"/>
</dbReference>
<accession>X0U6F8</accession>
<dbReference type="SUPFAM" id="SSF159659">
    <property type="entry name" value="Cgl1923-like"/>
    <property type="match status" value="1"/>
</dbReference>
<dbReference type="PANTHER" id="PTHR35610:SF3">
    <property type="entry name" value="PROTEASOME ASSEMBLY CHAPERONE FAMILY PROTEIN"/>
    <property type="match status" value="1"/>
</dbReference>
<evidence type="ECO:0000313" key="1">
    <source>
        <dbReference type="EMBL" id="GAF95937.1"/>
    </source>
</evidence>
<protein>
    <recommendedName>
        <fullName evidence="2">PAC2 family protein</fullName>
    </recommendedName>
</protein>
<name>X0U6F8_9ZZZZ</name>
<evidence type="ECO:0008006" key="2">
    <source>
        <dbReference type="Google" id="ProtNLM"/>
    </source>
</evidence>
<comment type="caution">
    <text evidence="1">The sequence shown here is derived from an EMBL/GenBank/DDBJ whole genome shotgun (WGS) entry which is preliminary data.</text>
</comment>
<sequence length="122" mass="13515">MPAEEAHVFFYSSNKKIAKAFEQAGCKVLKEGIIMGTTGILLLKAEKSLPVSSIFAETHSELPDSKAAAKVIEVLDKYLGLKIDYKPLLKQAEKFESKLKELLGKSQKISEAQKKKRLSYVG</sequence>
<proteinExistence type="predicted"/>
<dbReference type="InterPro" id="IPR038389">
    <property type="entry name" value="PSMG2_sf"/>
</dbReference>
<reference evidence="1" key="1">
    <citation type="journal article" date="2014" name="Front. Microbiol.">
        <title>High frequency of phylogenetically diverse reductive dehalogenase-homologous genes in deep subseafloor sedimentary metagenomes.</title>
        <authorList>
            <person name="Kawai M."/>
            <person name="Futagami T."/>
            <person name="Toyoda A."/>
            <person name="Takaki Y."/>
            <person name="Nishi S."/>
            <person name="Hori S."/>
            <person name="Arai W."/>
            <person name="Tsubouchi T."/>
            <person name="Morono Y."/>
            <person name="Uchiyama I."/>
            <person name="Ito T."/>
            <person name="Fujiyama A."/>
            <person name="Inagaki F."/>
            <person name="Takami H."/>
        </authorList>
    </citation>
    <scope>NUCLEOTIDE SEQUENCE</scope>
    <source>
        <strain evidence="1">Expedition CK06-06</strain>
    </source>
</reference>
<dbReference type="Pfam" id="PF09754">
    <property type="entry name" value="PAC2"/>
    <property type="match status" value="1"/>
</dbReference>
<dbReference type="PANTHER" id="PTHR35610">
    <property type="entry name" value="3-ISOPROPYLMALATE DEHYDRATASE-RELATED"/>
    <property type="match status" value="1"/>
</dbReference>
<dbReference type="EMBL" id="BARS01010652">
    <property type="protein sequence ID" value="GAF95937.1"/>
    <property type="molecule type" value="Genomic_DNA"/>
</dbReference>
<gene>
    <name evidence="1" type="ORF">S01H1_19668</name>
</gene>